<dbReference type="RefSeq" id="XP_064707220.1">
    <property type="nucleotide sequence ID" value="XM_064844962.1"/>
</dbReference>
<dbReference type="GO" id="GO:0003677">
    <property type="term" value="F:DNA binding"/>
    <property type="evidence" value="ECO:0007669"/>
    <property type="project" value="UniProtKB-KW"/>
</dbReference>
<feature type="region of interest" description="Disordered" evidence="3">
    <location>
        <begin position="448"/>
        <end position="478"/>
    </location>
</feature>
<evidence type="ECO:0000259" key="5">
    <source>
        <dbReference type="Pfam" id="PF19031"/>
    </source>
</evidence>
<feature type="compositionally biased region" description="Basic and acidic residues" evidence="3">
    <location>
        <begin position="891"/>
        <end position="900"/>
    </location>
</feature>
<feature type="domain" description="Xylanolytic transcriptional activator regulatory" evidence="4">
    <location>
        <begin position="1107"/>
        <end position="1202"/>
    </location>
</feature>
<feature type="region of interest" description="Disordered" evidence="3">
    <location>
        <begin position="363"/>
        <end position="422"/>
    </location>
</feature>
<evidence type="ECO:0000259" key="4">
    <source>
        <dbReference type="Pfam" id="PF04082"/>
    </source>
</evidence>
<dbReference type="PANTHER" id="PTHR47256:SF3">
    <property type="entry name" value="ZN(II)2CYS6 TRANSCRIPTION FACTOR (EUROFUNG)"/>
    <property type="match status" value="1"/>
</dbReference>
<evidence type="ECO:0000313" key="6">
    <source>
        <dbReference type="EMBL" id="KAK5054447.1"/>
    </source>
</evidence>
<dbReference type="InterPro" id="IPR007219">
    <property type="entry name" value="XnlR_reg_dom"/>
</dbReference>
<name>A0AAV9ND73_9EURO</name>
<feature type="region of interest" description="Disordered" evidence="3">
    <location>
        <begin position="572"/>
        <end position="604"/>
    </location>
</feature>
<feature type="compositionally biased region" description="Basic and acidic residues" evidence="3">
    <location>
        <begin position="1662"/>
        <end position="1671"/>
    </location>
</feature>
<feature type="region of interest" description="Disordered" evidence="3">
    <location>
        <begin position="639"/>
        <end position="664"/>
    </location>
</feature>
<dbReference type="CDD" id="cd12148">
    <property type="entry name" value="fungal_TF_MHR"/>
    <property type="match status" value="1"/>
</dbReference>
<feature type="region of interest" description="Disordered" evidence="3">
    <location>
        <begin position="890"/>
        <end position="970"/>
    </location>
</feature>
<dbReference type="PANTHER" id="PTHR47256">
    <property type="entry name" value="ZN(II)2CYS6 TRANSCRIPTION FACTOR (EUROFUNG)-RELATED"/>
    <property type="match status" value="1"/>
</dbReference>
<dbReference type="GeneID" id="89969558"/>
<gene>
    <name evidence="6" type="ORF">LTR84_001337</name>
</gene>
<feature type="region of interest" description="Disordered" evidence="3">
    <location>
        <begin position="1644"/>
        <end position="1782"/>
    </location>
</feature>
<feature type="compositionally biased region" description="Basic and acidic residues" evidence="3">
    <location>
        <begin position="46"/>
        <end position="74"/>
    </location>
</feature>
<feature type="domain" description="CCZ1/INTU/HSP4 first Longin" evidence="5">
    <location>
        <begin position="15"/>
        <end position="199"/>
    </location>
</feature>
<dbReference type="GO" id="GO:0016192">
    <property type="term" value="P:vesicle-mediated transport"/>
    <property type="evidence" value="ECO:0007669"/>
    <property type="project" value="InterPro"/>
</dbReference>
<accession>A0AAV9ND73</accession>
<feature type="compositionally biased region" description="Basic residues" evidence="3">
    <location>
        <begin position="407"/>
        <end position="418"/>
    </location>
</feature>
<feature type="region of interest" description="Disordered" evidence="3">
    <location>
        <begin position="300"/>
        <end position="325"/>
    </location>
</feature>
<keyword evidence="7" id="KW-1185">Reference proteome</keyword>
<dbReference type="Proteomes" id="UP001358417">
    <property type="component" value="Unassembled WGS sequence"/>
</dbReference>
<feature type="compositionally biased region" description="Polar residues" evidence="3">
    <location>
        <begin position="1688"/>
        <end position="1701"/>
    </location>
</feature>
<dbReference type="GO" id="GO:0006351">
    <property type="term" value="P:DNA-templated transcription"/>
    <property type="evidence" value="ECO:0007669"/>
    <property type="project" value="InterPro"/>
</dbReference>
<proteinExistence type="predicted"/>
<dbReference type="GO" id="GO:0000981">
    <property type="term" value="F:DNA-binding transcription factor activity, RNA polymerase II-specific"/>
    <property type="evidence" value="ECO:0007669"/>
    <property type="project" value="InterPro"/>
</dbReference>
<feature type="compositionally biased region" description="Basic and acidic residues" evidence="3">
    <location>
        <begin position="392"/>
        <end position="406"/>
    </location>
</feature>
<feature type="region of interest" description="Disordered" evidence="3">
    <location>
        <begin position="504"/>
        <end position="535"/>
    </location>
</feature>
<evidence type="ECO:0000256" key="3">
    <source>
        <dbReference type="SAM" id="MobiDB-lite"/>
    </source>
</evidence>
<dbReference type="Gene3D" id="4.10.240.10">
    <property type="entry name" value="Zn(2)-C6 fungal-type DNA-binding domain"/>
    <property type="match status" value="1"/>
</dbReference>
<sequence>MTTITRPRVVPAHLSYLAIYNPSLGPTDETLGDQILFYYSKDHDARSEKRRREGHNNNIKDHSASEGEQRRTSTEEEEEEREKNERLRQVGLAQGMVHFVKNFSSGVPLESIESEKSRVVLKELEPQWWILASIELTQLPSNATTNASTMQRAASSGKDRGVGQKTTPPDVVEYSSREVASPQLLLSQLTQAYRIFLLHHASSLSELWRKHSSNREHFCNLLDRYWTKFIWNWDVLLHGHPAIELFDGIKLAGGGELGIGVGEEGWGSGEREVLEDFAHRTEGLIDLVVARYGDAPSTAIDLQSSKDPKVAKSFGEPEPWLGNAESSRAQDGIIFSGIGGVSRRSLATISQWMESIFVHGDSAYGIGENPASRPRHRKKTRRTPDPGAQAHPSHESERVKRSELRLRSPHGKASKLHKRAIENNVNAPRIPAPLVSVVENSLDNAVAAAGARASSKSPEPNRGHNDSKEAKDTHADGTLFGTDKMMKYLSLGYGSSWTLNPKGFASGHLPGEAKPTSTTTGPDEEAGQTKTEDDLHHIDPTPEVSDEDEVPFVQRLEQSIGRFLIGLSGDLENTEFDHDEGDTSRTTDSLESSAITAPSSSPGTRTHRLFLRTLTVEMSSARLSHLSVSKARGLVDTIPSSKGQGYSPHGEGKTSAGASVDGSQPNITHEKVQIAVYVHQPFMFVFLFQLRTPNLTMPAFYRSIHHTLGPLQKSLLRSTDLAVWQERLQEALGPGLDSDAMGLEEQRSKSTAQASPEIYDFIYYPSKLTIRTSIPNIPMPGSLAAEGLHRHQLSQRPVTVSGSWYTLGIPIGSSSASGASSPSNGGGLIKHDWTRVDALNTYTHLLNIWVATRCRGPELHEAGAGREEIERSVKTSRGWWVAWMRISAQKEPSDKAKDTSSMKNAQETGSDNSTEQEVREAFLIRRSQEPTSNNRDASGSRGDSRNISSSGRWLLREQPRSRDCDQDTPCSNCRNTNKDCVYDASQDGRRKEVRKRRLDELEFRSNALDRLLLKLRNSSHAEARELIDLIKRDAPLEDILEFIEKNPGELADKTKRALSASPPPPEGAGIRRMLAISELIDMPPFQIEAGPWTSVTSDNALVSHLLSAYYGWYHFHYLNFDWDLFIAALKAKDLSSPYCSPLLVNAVLGMGCMFSDHPLALAVAGDSETRGQHFFHEAQRLYELETDPLTLTNVQGFTILIMLAAFAGKDRISSASLKKLEVMVPEFLAQYDSSKVEQPISPELQKSLEIVEWAAYIYLTGFGISFMGPPTWSKPRLRRPYQSDEWKTHLTPWSPYPLNQEPINLPQHSLCNALALAYSFMGDVQSLLFVEFPKLNAVQKFEAAQELDRQNGVWYDSLPAAHRFDQPDFIIVPGTVDLALAILFSRLFLWNWTTPPPSVVTKVPEETVRYEPDETTREISDAERVQAVRIKTLATCAQIVDTIVSLGRRFDDQYGPSYHSMLTPQSSIFCANFLLSGNLNSAHEEGLLLEIMKILVQSSKRWQLVKGVTQMLLKGTEAKVKAQPSPLDERDDDQPIVPSAGQLTQDVFESMELIVRDMAWSPSDYLHFSSRYPNYLVAKEDPTVELSNMLEQWAQLALDEIALREAEGNEVEPPGHEVSNVDNVAPEAPPVHSIEHDDVAMTEAEEVEKTDAPHTPAVPSTEDTKVDEKNDLPTNTGTESSARDESTRQNNQGLTVDQPTESDAAATGHEQPAQTSEVEATTSTTPAPEGHESANTVEVSTAEAGAGEEATTEDQVIAEDVAMLHDTSETAVEQPANEKKSD</sequence>
<feature type="compositionally biased region" description="Polar residues" evidence="3">
    <location>
        <begin position="145"/>
        <end position="154"/>
    </location>
</feature>
<feature type="compositionally biased region" description="Basic and acidic residues" evidence="3">
    <location>
        <begin position="954"/>
        <end position="965"/>
    </location>
</feature>
<dbReference type="Pfam" id="PF19031">
    <property type="entry name" value="Intu_longin_1"/>
    <property type="match status" value="1"/>
</dbReference>
<dbReference type="InterPro" id="IPR036864">
    <property type="entry name" value="Zn2-C6_fun-type_DNA-bd_sf"/>
</dbReference>
<feature type="compositionally biased region" description="Polar residues" evidence="3">
    <location>
        <begin position="901"/>
        <end position="915"/>
    </location>
</feature>
<comment type="caution">
    <text evidence="6">The sequence shown here is derived from an EMBL/GenBank/DDBJ whole genome shotgun (WGS) entry which is preliminary data.</text>
</comment>
<evidence type="ECO:0008006" key="8">
    <source>
        <dbReference type="Google" id="ProtNLM"/>
    </source>
</evidence>
<feature type="compositionally biased region" description="Basic and acidic residues" evidence="3">
    <location>
        <begin position="916"/>
        <end position="928"/>
    </location>
</feature>
<dbReference type="InterPro" id="IPR043987">
    <property type="entry name" value="CCZ1/INTU/HSP4_longin_1"/>
</dbReference>
<reference evidence="6 7" key="1">
    <citation type="submission" date="2023-08" db="EMBL/GenBank/DDBJ databases">
        <title>Black Yeasts Isolated from many extreme environments.</title>
        <authorList>
            <person name="Coleine C."/>
            <person name="Stajich J.E."/>
            <person name="Selbmann L."/>
        </authorList>
    </citation>
    <scope>NUCLEOTIDE SEQUENCE [LARGE SCALE GENOMIC DNA]</scope>
    <source>
        <strain evidence="6 7">CCFEE 5792</strain>
    </source>
</reference>
<dbReference type="Pfam" id="PF04082">
    <property type="entry name" value="Fungal_trans"/>
    <property type="match status" value="1"/>
</dbReference>
<evidence type="ECO:0000313" key="7">
    <source>
        <dbReference type="Proteomes" id="UP001358417"/>
    </source>
</evidence>
<feature type="compositionally biased region" description="Basic and acidic residues" evidence="3">
    <location>
        <begin position="459"/>
        <end position="475"/>
    </location>
</feature>
<feature type="region of interest" description="Disordered" evidence="3">
    <location>
        <begin position="1607"/>
        <end position="1630"/>
    </location>
</feature>
<feature type="region of interest" description="Disordered" evidence="3">
    <location>
        <begin position="46"/>
        <end position="86"/>
    </location>
</feature>
<dbReference type="EMBL" id="JAVRRD010000010">
    <property type="protein sequence ID" value="KAK5054447.1"/>
    <property type="molecule type" value="Genomic_DNA"/>
</dbReference>
<evidence type="ECO:0000256" key="2">
    <source>
        <dbReference type="ARBA" id="ARBA00023242"/>
    </source>
</evidence>
<keyword evidence="2" id="KW-0539">Nucleus</keyword>
<protein>
    <recommendedName>
        <fullName evidence="8">CCZ1/INTU/HSP4 first Longin domain-containing protein</fullName>
    </recommendedName>
</protein>
<evidence type="ECO:0000256" key="1">
    <source>
        <dbReference type="ARBA" id="ARBA00023125"/>
    </source>
</evidence>
<feature type="region of interest" description="Disordered" evidence="3">
    <location>
        <begin position="145"/>
        <end position="169"/>
    </location>
</feature>
<dbReference type="InterPro" id="IPR053187">
    <property type="entry name" value="Notoamide_regulator"/>
</dbReference>
<keyword evidence="1" id="KW-0238">DNA-binding</keyword>
<feature type="compositionally biased region" description="Polar residues" evidence="3">
    <location>
        <begin position="584"/>
        <end position="603"/>
    </location>
</feature>
<feature type="compositionally biased region" description="Polar residues" evidence="3">
    <location>
        <begin position="1712"/>
        <end position="1726"/>
    </location>
</feature>
<dbReference type="GO" id="GO:0008270">
    <property type="term" value="F:zinc ion binding"/>
    <property type="evidence" value="ECO:0007669"/>
    <property type="project" value="InterPro"/>
</dbReference>
<organism evidence="6 7">
    <name type="scientific">Exophiala bonariae</name>
    <dbReference type="NCBI Taxonomy" id="1690606"/>
    <lineage>
        <taxon>Eukaryota</taxon>
        <taxon>Fungi</taxon>
        <taxon>Dikarya</taxon>
        <taxon>Ascomycota</taxon>
        <taxon>Pezizomycotina</taxon>
        <taxon>Eurotiomycetes</taxon>
        <taxon>Chaetothyriomycetidae</taxon>
        <taxon>Chaetothyriales</taxon>
        <taxon>Herpotrichiellaceae</taxon>
        <taxon>Exophiala</taxon>
    </lineage>
</organism>